<gene>
    <name evidence="9" type="ORF">AM231_26220</name>
</gene>
<keyword evidence="4 7" id="KW-0812">Transmembrane</keyword>
<evidence type="ECO:0000256" key="1">
    <source>
        <dbReference type="ARBA" id="ARBA00004651"/>
    </source>
</evidence>
<evidence type="ECO:0000256" key="5">
    <source>
        <dbReference type="ARBA" id="ARBA00022989"/>
    </source>
</evidence>
<dbReference type="PROSITE" id="PS50928">
    <property type="entry name" value="ABC_TM1"/>
    <property type="match status" value="1"/>
</dbReference>
<dbReference type="RefSeq" id="WP_053491014.1">
    <property type="nucleotide sequence ID" value="NZ_LIUT01000008.1"/>
</dbReference>
<dbReference type="GO" id="GO:0005886">
    <property type="term" value="C:plasma membrane"/>
    <property type="evidence" value="ECO:0007669"/>
    <property type="project" value="UniProtKB-SubCell"/>
</dbReference>
<dbReference type="Pfam" id="PF00528">
    <property type="entry name" value="BPD_transp_1"/>
    <property type="match status" value="1"/>
</dbReference>
<dbReference type="InterPro" id="IPR035906">
    <property type="entry name" value="MetI-like_sf"/>
</dbReference>
<comment type="similarity">
    <text evidence="7">Belongs to the binding-protein-dependent transport system permease family.</text>
</comment>
<dbReference type="Proteomes" id="UP000036932">
    <property type="component" value="Unassembled WGS sequence"/>
</dbReference>
<feature type="transmembrane region" description="Helical" evidence="7">
    <location>
        <begin position="217"/>
        <end position="239"/>
    </location>
</feature>
<evidence type="ECO:0000259" key="8">
    <source>
        <dbReference type="PROSITE" id="PS50928"/>
    </source>
</evidence>
<sequence length="302" mass="34288">MRLQSQMLKTTVTSLLAFIFIVLIVLVPRDLDLSLDGNLWVTNYSFDLGEYVNRIYDYFAQAIQNGTLGESRYEGQSSEAAAFGAVGKSLLVIVSALIIGFVFGILKGILDYKLSKTKWNVLGHWTTWLFQSIPDFFLMLIAQWLLIKHVPAIRYFAVEGWEAFVLPSLLVSIYPVFFIARITSASLLAQEGKLYILLAKAKGLSDRKVVYKHMLRNGIATILTHLPGLLVFILSNLLVVEYYRNYPGAAWRLFQALDFNTFSGTGGYYEPGVIIYIAFSFMVLFMIVQWISHAARKYFDPR</sequence>
<evidence type="ECO:0000256" key="3">
    <source>
        <dbReference type="ARBA" id="ARBA00022475"/>
    </source>
</evidence>
<proteinExistence type="inferred from homology"/>
<dbReference type="SUPFAM" id="SSF161098">
    <property type="entry name" value="MetI-like"/>
    <property type="match status" value="1"/>
</dbReference>
<feature type="domain" description="ABC transmembrane type-1" evidence="8">
    <location>
        <begin position="86"/>
        <end position="292"/>
    </location>
</feature>
<keyword evidence="6 7" id="KW-0472">Membrane</keyword>
<dbReference type="CDD" id="cd06261">
    <property type="entry name" value="TM_PBP2"/>
    <property type="match status" value="1"/>
</dbReference>
<evidence type="ECO:0000313" key="9">
    <source>
        <dbReference type="EMBL" id="KOR76132.1"/>
    </source>
</evidence>
<accession>A0A0M1N1T8</accession>
<keyword evidence="10" id="KW-1185">Reference proteome</keyword>
<feature type="transmembrane region" description="Helical" evidence="7">
    <location>
        <begin position="90"/>
        <end position="110"/>
    </location>
</feature>
<dbReference type="AlphaFoldDB" id="A0A0M1N1T8"/>
<evidence type="ECO:0000313" key="10">
    <source>
        <dbReference type="Proteomes" id="UP000036932"/>
    </source>
</evidence>
<feature type="transmembrane region" description="Helical" evidence="7">
    <location>
        <begin position="7"/>
        <end position="27"/>
    </location>
</feature>
<evidence type="ECO:0000256" key="4">
    <source>
        <dbReference type="ARBA" id="ARBA00022692"/>
    </source>
</evidence>
<comment type="subcellular location">
    <subcellularLocation>
        <location evidence="1 7">Cell membrane</location>
        <topology evidence="1 7">Multi-pass membrane protein</topology>
    </subcellularLocation>
</comment>
<keyword evidence="5 7" id="KW-1133">Transmembrane helix</keyword>
<dbReference type="PATRIC" id="fig|1705565.3.peg.1449"/>
<keyword evidence="2 7" id="KW-0813">Transport</keyword>
<evidence type="ECO:0000256" key="6">
    <source>
        <dbReference type="ARBA" id="ARBA00023136"/>
    </source>
</evidence>
<feature type="transmembrane region" description="Helical" evidence="7">
    <location>
        <begin position="122"/>
        <end position="146"/>
    </location>
</feature>
<feature type="transmembrane region" description="Helical" evidence="7">
    <location>
        <begin position="166"/>
        <end position="189"/>
    </location>
</feature>
<evidence type="ECO:0000256" key="2">
    <source>
        <dbReference type="ARBA" id="ARBA00022448"/>
    </source>
</evidence>
<name>A0A0M1N1T8_9BACL</name>
<dbReference type="OrthoDB" id="2551456at2"/>
<dbReference type="EMBL" id="LIUT01000008">
    <property type="protein sequence ID" value="KOR76132.1"/>
    <property type="molecule type" value="Genomic_DNA"/>
</dbReference>
<dbReference type="InterPro" id="IPR000515">
    <property type="entry name" value="MetI-like"/>
</dbReference>
<protein>
    <submittedName>
        <fullName evidence="9">ABC transporter permease</fullName>
    </submittedName>
</protein>
<dbReference type="GO" id="GO:0055085">
    <property type="term" value="P:transmembrane transport"/>
    <property type="evidence" value="ECO:0007669"/>
    <property type="project" value="InterPro"/>
</dbReference>
<feature type="transmembrane region" description="Helical" evidence="7">
    <location>
        <begin position="273"/>
        <end position="292"/>
    </location>
</feature>
<evidence type="ECO:0000256" key="7">
    <source>
        <dbReference type="RuleBase" id="RU363032"/>
    </source>
</evidence>
<dbReference type="PANTHER" id="PTHR30465">
    <property type="entry name" value="INNER MEMBRANE ABC TRANSPORTER"/>
    <property type="match status" value="1"/>
</dbReference>
<comment type="caution">
    <text evidence="9">The sequence shown here is derived from an EMBL/GenBank/DDBJ whole genome shotgun (WGS) entry which is preliminary data.</text>
</comment>
<reference evidence="10" key="1">
    <citation type="submission" date="2015-08" db="EMBL/GenBank/DDBJ databases">
        <title>Genome sequencing project for genomic taxonomy and phylogenomics of Bacillus-like bacteria.</title>
        <authorList>
            <person name="Liu B."/>
            <person name="Wang J."/>
            <person name="Zhu Y."/>
            <person name="Liu G."/>
            <person name="Chen Q."/>
            <person name="Chen Z."/>
            <person name="Lan J."/>
            <person name="Che J."/>
            <person name="Ge C."/>
            <person name="Shi H."/>
            <person name="Pan Z."/>
            <person name="Liu X."/>
        </authorList>
    </citation>
    <scope>NUCLEOTIDE SEQUENCE [LARGE SCALE GENOMIC DNA]</scope>
    <source>
        <strain evidence="10">FJAT-22460</strain>
    </source>
</reference>
<organism evidence="9 10">
    <name type="scientific">Paenibacillus solani</name>
    <dbReference type="NCBI Taxonomy" id="1705565"/>
    <lineage>
        <taxon>Bacteria</taxon>
        <taxon>Bacillati</taxon>
        <taxon>Bacillota</taxon>
        <taxon>Bacilli</taxon>
        <taxon>Bacillales</taxon>
        <taxon>Paenibacillaceae</taxon>
        <taxon>Paenibacillus</taxon>
    </lineage>
</organism>
<keyword evidence="3" id="KW-1003">Cell membrane</keyword>
<dbReference type="PANTHER" id="PTHR30465:SF0">
    <property type="entry name" value="OLIGOPEPTIDE TRANSPORT SYSTEM PERMEASE PROTEIN APPB"/>
    <property type="match status" value="1"/>
</dbReference>